<keyword evidence="1" id="KW-1133">Transmembrane helix</keyword>
<name>A0ABT3BGH0_9RHOB</name>
<dbReference type="RefSeq" id="WP_263844997.1">
    <property type="nucleotide sequence ID" value="NZ_JALIEB010000009.1"/>
</dbReference>
<evidence type="ECO:0000313" key="2">
    <source>
        <dbReference type="EMBL" id="MCV3272680.1"/>
    </source>
</evidence>
<feature type="transmembrane region" description="Helical" evidence="1">
    <location>
        <begin position="99"/>
        <end position="132"/>
    </location>
</feature>
<feature type="transmembrane region" description="Helical" evidence="1">
    <location>
        <begin position="138"/>
        <end position="171"/>
    </location>
</feature>
<keyword evidence="3" id="KW-1185">Reference proteome</keyword>
<comment type="caution">
    <text evidence="2">The sequence shown here is derived from an EMBL/GenBank/DDBJ whole genome shotgun (WGS) entry which is preliminary data.</text>
</comment>
<keyword evidence="1" id="KW-0472">Membrane</keyword>
<feature type="transmembrane region" description="Helical" evidence="1">
    <location>
        <begin position="221"/>
        <end position="243"/>
    </location>
</feature>
<keyword evidence="1" id="KW-0812">Transmembrane</keyword>
<reference evidence="2 3" key="1">
    <citation type="submission" date="2022-04" db="EMBL/GenBank/DDBJ databases">
        <title>Roseobacter sp. WL0113 is a bacterium isolated from neritic sediment.</title>
        <authorList>
            <person name="Wang L."/>
            <person name="He W."/>
            <person name="Zhang D.-F."/>
        </authorList>
    </citation>
    <scope>NUCLEOTIDE SEQUENCE [LARGE SCALE GENOMIC DNA]</scope>
    <source>
        <strain evidence="2 3">WL0113</strain>
    </source>
</reference>
<feature type="transmembrane region" description="Helical" evidence="1">
    <location>
        <begin position="59"/>
        <end position="78"/>
    </location>
</feature>
<evidence type="ECO:0008006" key="4">
    <source>
        <dbReference type="Google" id="ProtNLM"/>
    </source>
</evidence>
<dbReference type="Proteomes" id="UP001208690">
    <property type="component" value="Unassembled WGS sequence"/>
</dbReference>
<sequence length="253" mass="25887">MKTDIAILHRSFGLILADPLQTLKVTAPGAALVAASTVVGGPEMLGLPSSDPAQTPLSTLLVVLMLGLMGMLLIAVCWHRYALLEGAARAAVMRPGTGVLIGYFIRLLIVGLVLFAAALPGGILIGVVSALFSAGSLSASFGIGVVLGIAVGVILSWVALRISLTLPAAALGRSLKTSESWRATAPLSGGIFRVVVILAVMQVVLAGIATGLIGISLGLAIFGQILLTYFQIVVSISVLSTLYGHLIEGRALT</sequence>
<evidence type="ECO:0000256" key="1">
    <source>
        <dbReference type="SAM" id="Phobius"/>
    </source>
</evidence>
<feature type="transmembrane region" description="Helical" evidence="1">
    <location>
        <begin position="191"/>
        <end position="215"/>
    </location>
</feature>
<accession>A0ABT3BGH0</accession>
<gene>
    <name evidence="2" type="ORF">MUB52_14690</name>
</gene>
<dbReference type="EMBL" id="JALIEB010000009">
    <property type="protein sequence ID" value="MCV3272680.1"/>
    <property type="molecule type" value="Genomic_DNA"/>
</dbReference>
<proteinExistence type="predicted"/>
<organism evidence="2 3">
    <name type="scientific">Roseobacter sinensis</name>
    <dbReference type="NCBI Taxonomy" id="2931391"/>
    <lineage>
        <taxon>Bacteria</taxon>
        <taxon>Pseudomonadati</taxon>
        <taxon>Pseudomonadota</taxon>
        <taxon>Alphaproteobacteria</taxon>
        <taxon>Rhodobacterales</taxon>
        <taxon>Roseobacteraceae</taxon>
        <taxon>Roseobacter</taxon>
    </lineage>
</organism>
<evidence type="ECO:0000313" key="3">
    <source>
        <dbReference type="Proteomes" id="UP001208690"/>
    </source>
</evidence>
<protein>
    <recommendedName>
        <fullName evidence="4">Glycerophosphoryl diester phosphodiesterase membrane domain-containing protein</fullName>
    </recommendedName>
</protein>